<dbReference type="GO" id="GO:0061630">
    <property type="term" value="F:ubiquitin protein ligase activity"/>
    <property type="evidence" value="ECO:0007669"/>
    <property type="project" value="InterPro"/>
</dbReference>
<dbReference type="PANTHER" id="PTHR12098:SF2">
    <property type="entry name" value="PROTEIN PELLINO"/>
    <property type="match status" value="1"/>
</dbReference>
<dbReference type="GO" id="GO:0000209">
    <property type="term" value="P:protein polyubiquitination"/>
    <property type="evidence" value="ECO:0007669"/>
    <property type="project" value="InterPro"/>
</dbReference>
<dbReference type="AlphaFoldDB" id="A0A7R8VBF1"/>
<name>A0A7R8VBF1_TIMDO</name>
<dbReference type="PANTHER" id="PTHR12098">
    <property type="entry name" value="E3 UBIQUITIN-PROTEIN LIGASE PELLINO-RELATED"/>
    <property type="match status" value="1"/>
</dbReference>
<dbReference type="EMBL" id="OA564693">
    <property type="protein sequence ID" value="CAD7195264.1"/>
    <property type="molecule type" value="Genomic_DNA"/>
</dbReference>
<evidence type="ECO:0000259" key="1">
    <source>
        <dbReference type="Pfam" id="PF04710"/>
    </source>
</evidence>
<dbReference type="Pfam" id="PF04710">
    <property type="entry name" value="Pellino_FHA"/>
    <property type="match status" value="2"/>
</dbReference>
<accession>A0A7R8VBF1</accession>
<reference evidence="2" key="1">
    <citation type="submission" date="2020-11" db="EMBL/GenBank/DDBJ databases">
        <authorList>
            <person name="Tran Van P."/>
        </authorList>
    </citation>
    <scope>NUCLEOTIDE SEQUENCE</scope>
</reference>
<evidence type="ECO:0000313" key="2">
    <source>
        <dbReference type="EMBL" id="CAD7195264.1"/>
    </source>
</evidence>
<feature type="domain" description="Pellino FHA" evidence="1">
    <location>
        <begin position="223"/>
        <end position="385"/>
    </location>
</feature>
<sequence length="432" mass="48054">MTSLVLTDSSQLTAESFEKLPDQITYNGFLPPGDRGRRRSKFVLYSRPKANGVKPSKRYVVEQPHSSQAILDSKQHSISYTLTRNQAIIVEYQKDEDTDMFQDDVYEGVVRGACHVPVPVSRGVGNRFVKCGGARPTSPPSFPLCRGRYSFPVGWLLCATAWGEVARPNSSRHQINANTLYRGRSLVHTGERNGEPRAYPRSTQSRYFDEPSERVYESLFHPQIGRSSDSPIDFVVMDTIPGDKTGDSKVLQSTISRFACRIIAERNNPRVARIYAAGFDNACNIFLGEKATKWQELREIDGLTTNGVLIMHPSGSFVGGEPNIGRWREVSVGGGVFKLRESRSAQQKGSVVEDETNELQDGTLIDLCGATLLWRSAEGLAKSPRGCKSVCDHPHCYEHGYQGNVSLLLLIWGIIERVSQQRCLLSHSVIVC</sequence>
<protein>
    <recommendedName>
        <fullName evidence="1">Pellino FHA domain-containing protein</fullName>
    </recommendedName>
</protein>
<dbReference type="InterPro" id="IPR048334">
    <property type="entry name" value="Pellino_FHA"/>
</dbReference>
<dbReference type="InterPro" id="IPR006800">
    <property type="entry name" value="Pellino_fam"/>
</dbReference>
<dbReference type="GO" id="GO:0008592">
    <property type="term" value="P:regulation of Toll signaling pathway"/>
    <property type="evidence" value="ECO:0007669"/>
    <property type="project" value="InterPro"/>
</dbReference>
<gene>
    <name evidence="2" type="ORF">TDIB3V08_LOCUS1662</name>
</gene>
<organism evidence="2">
    <name type="scientific">Timema douglasi</name>
    <name type="common">Walking stick</name>
    <dbReference type="NCBI Taxonomy" id="61478"/>
    <lineage>
        <taxon>Eukaryota</taxon>
        <taxon>Metazoa</taxon>
        <taxon>Ecdysozoa</taxon>
        <taxon>Arthropoda</taxon>
        <taxon>Hexapoda</taxon>
        <taxon>Insecta</taxon>
        <taxon>Pterygota</taxon>
        <taxon>Neoptera</taxon>
        <taxon>Polyneoptera</taxon>
        <taxon>Phasmatodea</taxon>
        <taxon>Timematodea</taxon>
        <taxon>Timematoidea</taxon>
        <taxon>Timematidae</taxon>
        <taxon>Timema</taxon>
    </lineage>
</organism>
<proteinExistence type="predicted"/>
<feature type="domain" description="Pellino FHA" evidence="1">
    <location>
        <begin position="25"/>
        <end position="102"/>
    </location>
</feature>